<dbReference type="EC" id="2.1.1.230" evidence="5"/>
<dbReference type="Pfam" id="PF04705">
    <property type="entry name" value="TSNR_N"/>
    <property type="match status" value="1"/>
</dbReference>
<dbReference type="InterPro" id="IPR006795">
    <property type="entry name" value="Thiostrepton-R_Mease_TSNR_N"/>
</dbReference>
<dbReference type="InterPro" id="IPR029026">
    <property type="entry name" value="tRNA_m1G_MTases_N"/>
</dbReference>
<evidence type="ECO:0000259" key="3">
    <source>
        <dbReference type="Pfam" id="PF00588"/>
    </source>
</evidence>
<evidence type="ECO:0000313" key="6">
    <source>
        <dbReference type="Proteomes" id="UP000265715"/>
    </source>
</evidence>
<dbReference type="AlphaFoldDB" id="A0A399EVP7"/>
<proteinExistence type="predicted"/>
<accession>A0A399EVP7</accession>
<dbReference type="GO" id="GO:0030743">
    <property type="term" value="F:23S rRNA (adenosine(1067)-2'-O)-methyltransferase activity"/>
    <property type="evidence" value="ECO:0007669"/>
    <property type="project" value="UniProtKB-EC"/>
</dbReference>
<reference evidence="5 6" key="1">
    <citation type="submission" date="2018-08" db="EMBL/GenBank/DDBJ databases">
        <title>Meiothermus terrae DSM 26712 genome sequencing project.</title>
        <authorList>
            <person name="Da Costa M.S."/>
            <person name="Albuquerque L."/>
            <person name="Raposo P."/>
            <person name="Froufe H.J.C."/>
            <person name="Barroso C.S."/>
            <person name="Egas C."/>
        </authorList>
    </citation>
    <scope>NUCLEOTIDE SEQUENCE [LARGE SCALE GENOMIC DNA]</scope>
    <source>
        <strain evidence="5 6">DSM 26712</strain>
    </source>
</reference>
<evidence type="ECO:0000256" key="2">
    <source>
        <dbReference type="ARBA" id="ARBA00022679"/>
    </source>
</evidence>
<dbReference type="RefSeq" id="WP_170159566.1">
    <property type="nucleotide sequence ID" value="NZ_QXDL01000032.1"/>
</dbReference>
<dbReference type="InterPro" id="IPR029028">
    <property type="entry name" value="Alpha/beta_knot_MTases"/>
</dbReference>
<organism evidence="5 6">
    <name type="scientific">Calidithermus terrae</name>
    <dbReference type="NCBI Taxonomy" id="1408545"/>
    <lineage>
        <taxon>Bacteria</taxon>
        <taxon>Thermotogati</taxon>
        <taxon>Deinococcota</taxon>
        <taxon>Deinococci</taxon>
        <taxon>Thermales</taxon>
        <taxon>Thermaceae</taxon>
        <taxon>Calidithermus</taxon>
    </lineage>
</organism>
<dbReference type="Pfam" id="PF00588">
    <property type="entry name" value="SpoU_methylase"/>
    <property type="match status" value="1"/>
</dbReference>
<dbReference type="InterPro" id="IPR051259">
    <property type="entry name" value="rRNA_Methyltransferase"/>
</dbReference>
<feature type="domain" description="Thiostrepton-resistance methylase N-terminal" evidence="4">
    <location>
        <begin position="13"/>
        <end position="119"/>
    </location>
</feature>
<dbReference type="PANTHER" id="PTHR43191:SF2">
    <property type="entry name" value="RRNA METHYLTRANSFERASE 3, MITOCHONDRIAL"/>
    <property type="match status" value="1"/>
</dbReference>
<dbReference type="GO" id="GO:0046677">
    <property type="term" value="P:response to antibiotic"/>
    <property type="evidence" value="ECO:0007669"/>
    <property type="project" value="InterPro"/>
</dbReference>
<dbReference type="Gene3D" id="3.30.1330.30">
    <property type="match status" value="1"/>
</dbReference>
<dbReference type="GO" id="GO:0003723">
    <property type="term" value="F:RNA binding"/>
    <property type="evidence" value="ECO:0007669"/>
    <property type="project" value="InterPro"/>
</dbReference>
<sequence length="277" mass="29279">MNTATTELRPGGVVDSLLHPLAQEVRGLLRHPQRDAADRSILIDDEENILQALRAGVRLERLFHAGEETPSEGLLRALPPGVGVYEVARRTCKKLFDNDKVSRLFAVARAPAPVRLEDLDSLGGDVVVLDGLGIAGNVGAIVRTAAALGAGAVVLLNSEAADVYDRRLIRASRGNVFSLPVVKAHTGPFLAFCRARGLPLLVATPRGEAPVGRLAALPRPLALAFGNELEGCSPALEAAARFRVRIPTDPRVESLNVSAAAAIALFHRMPGAGSVEL</sequence>
<gene>
    <name evidence="5" type="primary">nshR</name>
    <name evidence="5" type="ORF">Mterra_01135</name>
</gene>
<evidence type="ECO:0000259" key="4">
    <source>
        <dbReference type="Pfam" id="PF04705"/>
    </source>
</evidence>
<name>A0A399EVP7_9DEIN</name>
<protein>
    <submittedName>
        <fullName evidence="5">23S rRNA (Adenosine(1067)-2'-O)-methyltransferase</fullName>
        <ecNumber evidence="5">2.1.1.230</ecNumber>
    </submittedName>
</protein>
<feature type="domain" description="tRNA/rRNA methyltransferase SpoU type" evidence="3">
    <location>
        <begin position="126"/>
        <end position="266"/>
    </location>
</feature>
<comment type="caution">
    <text evidence="5">The sequence shown here is derived from an EMBL/GenBank/DDBJ whole genome shotgun (WGS) entry which is preliminary data.</text>
</comment>
<keyword evidence="1 5" id="KW-0489">Methyltransferase</keyword>
<dbReference type="PANTHER" id="PTHR43191">
    <property type="entry name" value="RRNA METHYLTRANSFERASE 3"/>
    <property type="match status" value="1"/>
</dbReference>
<dbReference type="Proteomes" id="UP000265715">
    <property type="component" value="Unassembled WGS sequence"/>
</dbReference>
<evidence type="ECO:0000313" key="5">
    <source>
        <dbReference type="EMBL" id="RIH87743.1"/>
    </source>
</evidence>
<keyword evidence="6" id="KW-1185">Reference proteome</keyword>
<dbReference type="SUPFAM" id="SSF75217">
    <property type="entry name" value="alpha/beta knot"/>
    <property type="match status" value="1"/>
</dbReference>
<keyword evidence="2 5" id="KW-0808">Transferase</keyword>
<dbReference type="InterPro" id="IPR001537">
    <property type="entry name" value="SpoU_MeTrfase"/>
</dbReference>
<dbReference type="Gene3D" id="3.40.1280.10">
    <property type="match status" value="1"/>
</dbReference>
<dbReference type="EMBL" id="QXDL01000032">
    <property type="protein sequence ID" value="RIH87743.1"/>
    <property type="molecule type" value="Genomic_DNA"/>
</dbReference>
<dbReference type="InterPro" id="IPR029064">
    <property type="entry name" value="Ribosomal_eL30-like_sf"/>
</dbReference>
<evidence type="ECO:0000256" key="1">
    <source>
        <dbReference type="ARBA" id="ARBA00022603"/>
    </source>
</evidence>